<dbReference type="NCBIfam" id="TIGR01987">
    <property type="entry name" value="HI0074"/>
    <property type="match status" value="1"/>
</dbReference>
<accession>A0AAT9G8N7</accession>
<sequence length="128" mass="14992">MVYLIDNIDISNLLKARSKFEDFRLNLDTEQNKAGAIQAFEYCYELAWKTMKRLLEVQGKNAYTPREVFRESAAAGLISDPAVWFDCIKIRNLTVHTYDVKNVEQVIATFDDFSSMLHDFFRNLERLK</sequence>
<evidence type="ECO:0008006" key="2">
    <source>
        <dbReference type="Google" id="ProtNLM"/>
    </source>
</evidence>
<dbReference type="AlphaFoldDB" id="A0AAT9G8N7"/>
<dbReference type="SUPFAM" id="SSF81593">
    <property type="entry name" value="Nucleotidyltransferase substrate binding subunit/domain"/>
    <property type="match status" value="1"/>
</dbReference>
<dbReference type="Gene3D" id="1.20.120.330">
    <property type="entry name" value="Nucleotidyltransferases domain 2"/>
    <property type="match status" value="1"/>
</dbReference>
<name>A0AAT9G8N7_9RICK</name>
<dbReference type="EMBL" id="AP029170">
    <property type="protein sequence ID" value="BFD46125.1"/>
    <property type="molecule type" value="Genomic_DNA"/>
</dbReference>
<organism evidence="1">
    <name type="scientific">Candidatus Tisiphia endosymbiont of Sergentomyia squamirostris</name>
    <dbReference type="NCBI Taxonomy" id="3113639"/>
    <lineage>
        <taxon>Bacteria</taxon>
        <taxon>Pseudomonadati</taxon>
        <taxon>Pseudomonadota</taxon>
        <taxon>Alphaproteobacteria</taxon>
        <taxon>Rickettsiales</taxon>
        <taxon>Rickettsiaceae</taxon>
        <taxon>Rickettsieae</taxon>
        <taxon>Candidatus Tisiphia</taxon>
    </lineage>
</organism>
<dbReference type="Pfam" id="PF08780">
    <property type="entry name" value="NTase_sub_bind"/>
    <property type="match status" value="1"/>
</dbReference>
<dbReference type="InterPro" id="IPR010235">
    <property type="entry name" value="HepT"/>
</dbReference>
<evidence type="ECO:0000313" key="1">
    <source>
        <dbReference type="EMBL" id="BFD46125.1"/>
    </source>
</evidence>
<gene>
    <name evidence="1" type="ORF">DMENIID0002_07710</name>
</gene>
<protein>
    <recommendedName>
        <fullName evidence="2">Nucleotidyltransferase substrate binding protein</fullName>
    </recommendedName>
</protein>
<reference evidence="1" key="1">
    <citation type="submission" date="2024-01" db="EMBL/GenBank/DDBJ databases">
        <title>Sequencing the genomes of a sandfly, Sergentomyia squamirostris, and its two endosymbionts.</title>
        <authorList>
            <person name="Itokawa K."/>
            <person name="Sanjoba C."/>
        </authorList>
    </citation>
    <scope>NUCLEOTIDE SEQUENCE</scope>
    <source>
        <strain evidence="1">RiSSQ</strain>
    </source>
</reference>
<proteinExistence type="predicted"/>